<keyword evidence="1" id="KW-0547">Nucleotide-binding</keyword>
<dbReference type="PANTHER" id="PTHR11702">
    <property type="entry name" value="DEVELOPMENTALLY REGULATED GTP-BINDING PROTEIN-RELATED"/>
    <property type="match status" value="1"/>
</dbReference>
<keyword evidence="2" id="KW-0342">GTP-binding</keyword>
<dbReference type="PRINTS" id="PR00326">
    <property type="entry name" value="GTP1OBG"/>
</dbReference>
<reference evidence="6 7" key="1">
    <citation type="submission" date="2024-02" db="EMBL/GenBank/DDBJ databases">
        <authorList>
            <person name="Chen Y."/>
            <person name="Shah S."/>
            <person name="Dougan E. K."/>
            <person name="Thang M."/>
            <person name="Chan C."/>
        </authorList>
    </citation>
    <scope>NUCLEOTIDE SEQUENCE [LARGE SCALE GENOMIC DNA]</scope>
</reference>
<feature type="compositionally biased region" description="Basic and acidic residues" evidence="3">
    <location>
        <begin position="841"/>
        <end position="852"/>
    </location>
</feature>
<evidence type="ECO:0000256" key="2">
    <source>
        <dbReference type="ARBA" id="ARBA00023134"/>
    </source>
</evidence>
<dbReference type="PANTHER" id="PTHR11702:SF31">
    <property type="entry name" value="MITOCHONDRIAL RIBOSOME-ASSOCIATED GTPASE 2"/>
    <property type="match status" value="1"/>
</dbReference>
<name>A0ABP0PS62_9DINO</name>
<dbReference type="Pfam" id="PF01179">
    <property type="entry name" value="Cu_amine_oxid"/>
    <property type="match status" value="1"/>
</dbReference>
<dbReference type="InterPro" id="IPR006169">
    <property type="entry name" value="GTP1_OBG_dom"/>
</dbReference>
<feature type="region of interest" description="Disordered" evidence="3">
    <location>
        <begin position="832"/>
        <end position="852"/>
    </location>
</feature>
<gene>
    <name evidence="6" type="ORF">CCMP2556_LOCUS38819</name>
</gene>
<organism evidence="6 7">
    <name type="scientific">Durusdinium trenchii</name>
    <dbReference type="NCBI Taxonomy" id="1381693"/>
    <lineage>
        <taxon>Eukaryota</taxon>
        <taxon>Sar</taxon>
        <taxon>Alveolata</taxon>
        <taxon>Dinophyceae</taxon>
        <taxon>Suessiales</taxon>
        <taxon>Symbiodiniaceae</taxon>
        <taxon>Durusdinium</taxon>
    </lineage>
</organism>
<dbReference type="SUPFAM" id="SSF49998">
    <property type="entry name" value="Amine oxidase catalytic domain"/>
    <property type="match status" value="1"/>
</dbReference>
<dbReference type="InterPro" id="IPR031167">
    <property type="entry name" value="G_OBG"/>
</dbReference>
<dbReference type="InterPro" id="IPR006074">
    <property type="entry name" value="GTP1-OBG_CS"/>
</dbReference>
<dbReference type="PROSITE" id="PS00905">
    <property type="entry name" value="GTP1_OBG"/>
    <property type="match status" value="1"/>
</dbReference>
<accession>A0ABP0PS62</accession>
<dbReference type="EMBL" id="CAXAMN010023584">
    <property type="protein sequence ID" value="CAK9078734.1"/>
    <property type="molecule type" value="Genomic_DNA"/>
</dbReference>
<evidence type="ECO:0000259" key="4">
    <source>
        <dbReference type="PROSITE" id="PS51710"/>
    </source>
</evidence>
<feature type="domain" description="Obg" evidence="5">
    <location>
        <begin position="719"/>
        <end position="863"/>
    </location>
</feature>
<dbReference type="Gene3D" id="3.10.450.40">
    <property type="match status" value="2"/>
</dbReference>
<evidence type="ECO:0000256" key="1">
    <source>
        <dbReference type="ARBA" id="ARBA00022741"/>
    </source>
</evidence>
<feature type="domain" description="OBG-type G" evidence="4">
    <location>
        <begin position="864"/>
        <end position="1043"/>
    </location>
</feature>
<dbReference type="PROSITE" id="PS51710">
    <property type="entry name" value="G_OBG"/>
    <property type="match status" value="1"/>
</dbReference>
<dbReference type="InterPro" id="IPR027417">
    <property type="entry name" value="P-loop_NTPase"/>
</dbReference>
<dbReference type="SUPFAM" id="SSF82051">
    <property type="entry name" value="Obg GTP-binding protein N-terminal domain"/>
    <property type="match status" value="1"/>
</dbReference>
<dbReference type="InterPro" id="IPR006073">
    <property type="entry name" value="GTP-bd"/>
</dbReference>
<evidence type="ECO:0000313" key="6">
    <source>
        <dbReference type="EMBL" id="CAK9078734.1"/>
    </source>
</evidence>
<dbReference type="SUPFAM" id="SSF52540">
    <property type="entry name" value="P-loop containing nucleoside triphosphate hydrolases"/>
    <property type="match status" value="1"/>
</dbReference>
<dbReference type="CDD" id="cd01898">
    <property type="entry name" value="Obg"/>
    <property type="match status" value="1"/>
</dbReference>
<evidence type="ECO:0000313" key="7">
    <source>
        <dbReference type="Proteomes" id="UP001642484"/>
    </source>
</evidence>
<dbReference type="InterPro" id="IPR016182">
    <property type="entry name" value="Cu_amine_oxidase_N-reg"/>
</dbReference>
<dbReference type="Pfam" id="PF01926">
    <property type="entry name" value="MMR_HSR1"/>
    <property type="match status" value="1"/>
</dbReference>
<dbReference type="PROSITE" id="PS51883">
    <property type="entry name" value="OBG"/>
    <property type="match status" value="1"/>
</dbReference>
<dbReference type="InterPro" id="IPR036726">
    <property type="entry name" value="GTP1_OBG_dom_sf"/>
</dbReference>
<evidence type="ECO:0000256" key="3">
    <source>
        <dbReference type="SAM" id="MobiDB-lite"/>
    </source>
</evidence>
<dbReference type="Gene3D" id="2.70.98.20">
    <property type="entry name" value="Copper amine oxidase, catalytic domain"/>
    <property type="match status" value="1"/>
</dbReference>
<keyword evidence="7" id="KW-1185">Reference proteome</keyword>
<sequence length="1950" mass="215934">MQRTGTQPCRADPSIDQWLTGPSSVELLRPPKAETVAYLDGKGPKPARYARVTVATNSSVVEYKVGPITDLKNAQIEVLVPAGAIPYSKRPGFEETAFLHEIYDATVRRLGAPLLVKAFGMIWPQLAEHGGYVPNVGTVTTLPRNDPLAPAGTRRIRIKSAVVPPAPSRPDAQWLYPLPLDMEVNVTAWNVSEWSLNHITFCGQGPFDSPESVLEAYRSGKLQLCHPDFSNQGHWDTPQKETPQARGARTVSGHNGVAWGAWSFSVTQRPSTGVAITDIRFRDERIVYELALMDAQAIYGGALRDQFMYSDSAYTLSQWSASLEPGVDCPSEATYLSAVNWMGPDMNREPDPRKAQTFWPICIFDWAEDHEIWRHMDGNHVRGLVRKTVVVRSIATVGNYDYIMDVKFRDDGEIHVETRFAGYPETRFPGKGEEAFSTLVRDGVAGIVHTHSVAWKADIEIAGGSKNALHVTEVREHASEGLGVDWKADPKEPSFPTKILQHRYVEREGGRSAQLDPSGHVPKAWAIVNRNSSVSRGSHKNPRGYRIELLSFATGQVHGASHPFVRAMPWTKYHLAVTKYQDNEYRPSSPYVRLCFIRVLAFVERPIRRESRPETVADETRGETVGRRCEGSAADKESCVSLELQQSALKTLRAWYPDAEAPQRLQRKQEHIVRQEDLPLVSNFGVSFSLQPWNFFDLNTAAVRWATSGTVEKAGSIPGTWWTAGRSACSEGMADLGAARTRDTPSRGGDVIVEAGGSFFSLAHLDGHVEAGDGMAGKKGNLNGESGRNSKILVPRGTMVRELSGVLGEEETEELADLNQLGDSIVVAKGGRGGMGNNMARPHESSEGQPGDDRRIELELKTVADVGLVGMPNAGKSTLLGSVSRAAPKIAPYPFTTVAPYVGKVDFVDGSSLSVADVPGLVEGAHRGEGLGHEFLRHLERTKVLMYVVDCARSPDPFGDYLSLQREVEAFSIMMAWKPSALVATKCDVKPEETLRKVDALYRSVRAAEESLGPAAPLFVRAISARFGEGISGLLQERRRAGCRSSALSFKGAMSDWPDGAISMPSINWARAEKERSGLLESLKFLHGLPQHFGAEDGPEDGPNPRGGTSLEKTWGPTDLESKNSFLDGLDLPETAEPEKLSKFTNAEVQAKQVDLLNVLVPWRDLRNRFETGDRTGSLVQRANDRLGAAMELIKPMAQKAEKATEERGPEELESHTVKRLTWEAEAERFARTDEPKALGFNGHLHSLEEALPLEAHVWLAEQCLRQEFGAAACGENGRLMEAVLEGIGDGRALLLFQTALEEMRGKEATKGHFEVLERSLALRLRYRHFLRPPLVEVDVLVSPEAEPSQVRLPECYDLLSGDLNFYSQHNDPAEMEKLDESGLGVSKKHGKHVYLIGERFDAWENWTAEYPIPIRRICNLKLAFVSPRAPESPRVGPPPSGAVGVHEPRLVETDGEVKSPWLGSPYRAAGAGDSSGFEVFEESEQIREGLLNDLMKDGHLTRRVLEIPVDAHPAHRGKPLTPCLFFSVYDEQKIWCMDPQAQRTEPPEQVEPAVDDATLLPEAVSAEAEVPNSEVLLPPWSPLMDKASLASKHLVDLNGFVTKHMHASAPNATFNALIRNRLIESIQRPGCISLRPLLAFAPSIKEMFAARVFVGAPESILRLKAIIWTLVNEYDAVVHRRGVAQQPELLPVCIQFFEKLADAVIPDPPRTREMIMQGMGHRLIFMNEVSKGGQADLSEEIFDDLAHAELPKEVQRRCTRQQLVDFEALRVVLLQGVEQEDQAFQTVCFFRSMVDVLSDVDPLWSQTVSLPDLQLALTNLGQIRKLSDPIKSRDVLLETLVAGFLAPTLSGYQDGGYMVFKPFNDVLGVVVNCQCLEKGSKLTEETSYKSLWEIPELSANLVEEYEAAAFDDLFRPKTLFMEFVKHAKFLNLSKPWLECQHLPYSQPKW</sequence>
<proteinExistence type="predicted"/>
<feature type="region of interest" description="Disordered" evidence="3">
    <location>
        <begin position="1091"/>
        <end position="1126"/>
    </location>
</feature>
<dbReference type="Pfam" id="PF01018">
    <property type="entry name" value="GTP1_OBG"/>
    <property type="match status" value="1"/>
</dbReference>
<evidence type="ECO:0000259" key="5">
    <source>
        <dbReference type="PROSITE" id="PS51883"/>
    </source>
</evidence>
<dbReference type="Gene3D" id="2.70.210.12">
    <property type="entry name" value="GTP1/OBG domain"/>
    <property type="match status" value="1"/>
</dbReference>
<dbReference type="Proteomes" id="UP001642484">
    <property type="component" value="Unassembled WGS sequence"/>
</dbReference>
<dbReference type="PROSITE" id="PS01164">
    <property type="entry name" value="COPPER_AMINE_OXID_1"/>
    <property type="match status" value="1"/>
</dbReference>
<dbReference type="InterPro" id="IPR049948">
    <property type="entry name" value="Cu_Am_ox_TPQ-bd"/>
</dbReference>
<dbReference type="InterPro" id="IPR045086">
    <property type="entry name" value="OBG_GTPase"/>
</dbReference>
<dbReference type="SUPFAM" id="SSF54416">
    <property type="entry name" value="Amine oxidase N-terminal region"/>
    <property type="match status" value="1"/>
</dbReference>
<dbReference type="InterPro" id="IPR015798">
    <property type="entry name" value="Cu_amine_oxidase_C"/>
</dbReference>
<protein>
    <submittedName>
        <fullName evidence="6">Uncharacterized protein</fullName>
    </submittedName>
</protein>
<dbReference type="Gene3D" id="3.40.50.300">
    <property type="entry name" value="P-loop containing nucleotide triphosphate hydrolases"/>
    <property type="match status" value="1"/>
</dbReference>
<dbReference type="InterPro" id="IPR036460">
    <property type="entry name" value="Cu_amine_oxidase_C_sf"/>
</dbReference>
<comment type="caution">
    <text evidence="6">The sequence shown here is derived from an EMBL/GenBank/DDBJ whole genome shotgun (WGS) entry which is preliminary data.</text>
</comment>